<name>D3FX60_ALKPO</name>
<dbReference type="Pfam" id="PF12686">
    <property type="entry name" value="DUF3800"/>
    <property type="match status" value="1"/>
</dbReference>
<dbReference type="KEGG" id="bpf:BpOF4_03745"/>
<proteinExistence type="predicted"/>
<dbReference type="Proteomes" id="UP000001544">
    <property type="component" value="Chromosome"/>
</dbReference>
<dbReference type="EMBL" id="CP001878">
    <property type="protein sequence ID" value="ADC48815.1"/>
    <property type="molecule type" value="Genomic_DNA"/>
</dbReference>
<protein>
    <recommendedName>
        <fullName evidence="3">DUF3800 domain-containing protein</fullName>
    </recommendedName>
</protein>
<dbReference type="eggNOG" id="ENOG5030D33">
    <property type="taxonomic scope" value="Bacteria"/>
</dbReference>
<evidence type="ECO:0000313" key="2">
    <source>
        <dbReference type="Proteomes" id="UP000001544"/>
    </source>
</evidence>
<dbReference type="RefSeq" id="WP_012960090.1">
    <property type="nucleotide sequence ID" value="NC_013791.2"/>
</dbReference>
<gene>
    <name evidence="1" type="ordered locus">BpOF4_03745</name>
</gene>
<dbReference type="HOGENOM" id="CLU_691979_0_0_9"/>
<accession>D3FX60</accession>
<reference evidence="1 2" key="1">
    <citation type="journal article" date="2011" name="Environ. Microbiol.">
        <title>Genome of alkaliphilic Bacillus pseudofirmus OF4 reveals adaptations that support the ability to grow in an external pH range from 7.5 to 11.4.</title>
        <authorList>
            <person name="Janto B."/>
            <person name="Ahmed A."/>
            <person name="Ito M."/>
            <person name="Liu J."/>
            <person name="Hicks D.B."/>
            <person name="Pagni S."/>
            <person name="Fackelmayer O.J."/>
            <person name="Smith T.A."/>
            <person name="Earl J."/>
            <person name="Elbourne L.D."/>
            <person name="Hassan K."/>
            <person name="Paulsen I.T."/>
            <person name="Kolsto A.B."/>
            <person name="Tourasse N.J."/>
            <person name="Ehrlich G.D."/>
            <person name="Boissy R."/>
            <person name="Ivey D.M."/>
            <person name="Li G."/>
            <person name="Xue Y."/>
            <person name="Ma Y."/>
            <person name="Hu F.Z."/>
            <person name="Krulwich T.A."/>
        </authorList>
    </citation>
    <scope>NUCLEOTIDE SEQUENCE [LARGE SCALE GENOMIC DNA]</scope>
    <source>
        <strain evidence="2">ATCC BAA-2126 / JCM 17055 / OF4</strain>
    </source>
</reference>
<keyword evidence="2" id="KW-1185">Reference proteome</keyword>
<evidence type="ECO:0008006" key="3">
    <source>
        <dbReference type="Google" id="ProtNLM"/>
    </source>
</evidence>
<dbReference type="InterPro" id="IPR024524">
    <property type="entry name" value="DUF3800"/>
</dbReference>
<dbReference type="AlphaFoldDB" id="D3FX60"/>
<evidence type="ECO:0000313" key="1">
    <source>
        <dbReference type="EMBL" id="ADC48815.1"/>
    </source>
</evidence>
<organism evidence="1 2">
    <name type="scientific">Alkalihalophilus pseudofirmus (strain ATCC BAA-2126 / JCM 17055 / OF4)</name>
    <name type="common">Bacillus pseudofirmus</name>
    <dbReference type="NCBI Taxonomy" id="398511"/>
    <lineage>
        <taxon>Bacteria</taxon>
        <taxon>Bacillati</taxon>
        <taxon>Bacillota</taxon>
        <taxon>Bacilli</taxon>
        <taxon>Bacillales</taxon>
        <taxon>Bacillaceae</taxon>
        <taxon>Alkalihalophilus</taxon>
    </lineage>
</organism>
<sequence>MEATLFIDESGNTGTDWLNDNQPFFTYGGWLVPNVKLDLVETYLNSIISKEQAVELKSKNVFKRTGGLELFASIYHKLIDEFSAIPFFIVADKKFMVAAKIVETFFDCEYNPYVNEYLTHPVELKKALANCIFNHQDKTILESFAILIKNGTIPIDKLSKINLGLISIFEKEGHQQVANSLRNLTEENYLSMIDEFETVTKNGTFKNRITLTQTMLLEILRNVEIYSNNRNISVRVYHDSLRGYSEIFKEIEEVFFKEEPPIVYNNNDVIWLSRFPHIKSITVRNSIEEPCIQAADLMCGFTSKYFYLVSQMSHLKKIEKELLKSLVTVHDFYIKEKATVWNWYAPYNFERKFILSLNPKANMQAKDYHMIIKRDFDKAIKNNRRWNLQQNDFFDFHK</sequence>